<comment type="caution">
    <text evidence="2">The sequence shown here is derived from an EMBL/GenBank/DDBJ whole genome shotgun (WGS) entry which is preliminary data.</text>
</comment>
<proteinExistence type="predicted"/>
<feature type="domain" description="CinA C-terminal" evidence="1">
    <location>
        <begin position="15"/>
        <end position="167"/>
    </location>
</feature>
<dbReference type="InterPro" id="IPR008136">
    <property type="entry name" value="CinA_C"/>
</dbReference>
<evidence type="ECO:0000313" key="3">
    <source>
        <dbReference type="Proteomes" id="UP001430149"/>
    </source>
</evidence>
<reference evidence="2" key="1">
    <citation type="submission" date="2020-10" db="EMBL/GenBank/DDBJ databases">
        <title>Phylogeny of dyella-like bacteria.</title>
        <authorList>
            <person name="Fu J."/>
        </authorList>
    </citation>
    <scope>NUCLEOTIDE SEQUENCE</scope>
    <source>
        <strain evidence="2">DHOC52</strain>
    </source>
</reference>
<dbReference type="Proteomes" id="UP001430149">
    <property type="component" value="Unassembled WGS sequence"/>
</dbReference>
<dbReference type="EMBL" id="JADIKE010000039">
    <property type="protein sequence ID" value="MBM7127485.1"/>
    <property type="molecule type" value="Genomic_DNA"/>
</dbReference>
<dbReference type="InterPro" id="IPR036653">
    <property type="entry name" value="CinA-like_C"/>
</dbReference>
<dbReference type="RefSeq" id="WP_204684012.1">
    <property type="nucleotide sequence ID" value="NZ_BSNR01000014.1"/>
</dbReference>
<dbReference type="Pfam" id="PF02464">
    <property type="entry name" value="CinA"/>
    <property type="match status" value="1"/>
</dbReference>
<accession>A0ABS2K8E6</accession>
<organism evidence="2 3">
    <name type="scientific">Dyella flava</name>
    <dbReference type="NCBI Taxonomy" id="1920170"/>
    <lineage>
        <taxon>Bacteria</taxon>
        <taxon>Pseudomonadati</taxon>
        <taxon>Pseudomonadota</taxon>
        <taxon>Gammaproteobacteria</taxon>
        <taxon>Lysobacterales</taxon>
        <taxon>Rhodanobacteraceae</taxon>
        <taxon>Dyella</taxon>
    </lineage>
</organism>
<evidence type="ECO:0000259" key="1">
    <source>
        <dbReference type="Pfam" id="PF02464"/>
    </source>
</evidence>
<name>A0ABS2K8E6_9GAMM</name>
<dbReference type="SUPFAM" id="SSF142433">
    <property type="entry name" value="CinA-like"/>
    <property type="match status" value="1"/>
</dbReference>
<gene>
    <name evidence="2" type="ORF">ISP19_19075</name>
</gene>
<dbReference type="NCBIfam" id="TIGR00199">
    <property type="entry name" value="PncC_domain"/>
    <property type="match status" value="1"/>
</dbReference>
<keyword evidence="3" id="KW-1185">Reference proteome</keyword>
<protein>
    <submittedName>
        <fullName evidence="2">CinA family protein</fullName>
    </submittedName>
</protein>
<evidence type="ECO:0000313" key="2">
    <source>
        <dbReference type="EMBL" id="MBM7127485.1"/>
    </source>
</evidence>
<dbReference type="Gene3D" id="3.90.950.20">
    <property type="entry name" value="CinA-like"/>
    <property type="match status" value="1"/>
</dbReference>
<sequence length="169" mass="17800">MELSSVPTDVELAAWAAQVASDMQQRRLVLVTAESCSGGWIAKALTDLSGSSAWFDGGVVSYSNEAKQSLLGVRRDTLERHGAVSGETVLEMVSGVLDRFDAGMAVAVTGIAGPTGGTPEKPVGTVWIGWRRRGAKASAKLFHFGGDREAVRRQTVAAALSGIHQMLTD</sequence>